<evidence type="ECO:0000313" key="2">
    <source>
        <dbReference type="EMBL" id="HED11175.1"/>
    </source>
</evidence>
<name>A0A7V1PV59_CALAY</name>
<dbReference type="EMBL" id="DRLD01000302">
    <property type="protein sequence ID" value="HED11175.1"/>
    <property type="molecule type" value="Genomic_DNA"/>
</dbReference>
<organism evidence="2">
    <name type="scientific">Caldithrix abyssi</name>
    <dbReference type="NCBI Taxonomy" id="187145"/>
    <lineage>
        <taxon>Bacteria</taxon>
        <taxon>Pseudomonadati</taxon>
        <taxon>Calditrichota</taxon>
        <taxon>Calditrichia</taxon>
        <taxon>Calditrichales</taxon>
        <taxon>Calditrichaceae</taxon>
        <taxon>Caldithrix</taxon>
    </lineage>
</organism>
<keyword evidence="1" id="KW-0732">Signal</keyword>
<comment type="caution">
    <text evidence="2">The sequence shown here is derived from an EMBL/GenBank/DDBJ whole genome shotgun (WGS) entry which is preliminary data.</text>
</comment>
<gene>
    <name evidence="2" type="ORF">ENJ10_10850</name>
</gene>
<accession>A0A7V1PV59</accession>
<evidence type="ECO:0000256" key="1">
    <source>
        <dbReference type="SAM" id="SignalP"/>
    </source>
</evidence>
<proteinExistence type="predicted"/>
<dbReference type="AlphaFoldDB" id="A0A7V1PV59"/>
<dbReference type="Proteomes" id="UP000886005">
    <property type="component" value="Unassembled WGS sequence"/>
</dbReference>
<sequence>MSTILKGSLVCFLLVVAHVHAQQGIAYTWEPQNSYGNWGNGVNWSPYGRPDSLDFARVWNGQHSSTTVGVEDSFAVGILLFISGRIEGISLDVLDSLRWYGGELGGNIEVTIPDTGFGVIQAYDTGVDLDDNAQLINNGKLYWYGGDISFSGTGSPLLTNRDTFHIVTKYTDELKMYSNFKNESGGVVIKSSPAPVRFKNWFNSFYSYGHIDVRAGLFDVSVPGIVSGSVAVSDSGEFYISSTNQITLSDIDISGPGKVTFGRTINSNYITLSGDNYIDKLYMEGPELGGTGTLTIRDSMRVNVRSSLYNRIVTILPQAVLRLDEELGNSGNGNVLDTLFLLGRAEFSTKGSFGGSRNGIILNRGVMDIKGDKSKYVISSSRLIHDSTGIINIDVPAGEYATFYAIDGYGDVYLKSGTMRIRDEMTVYSGIWDLAPGTTVYTSNALWGGSSLLLARGTIQAATGVLRFNGDLMPGGKDPGRLTLIPNRDVDFWGNSRLIIQLGGNTPGTEYDRIDVTERVSYGRLNLNGTLDVRLVNDFAPAPGDTFVVIRHLNGYSGAFSDTLLPELPDPGLRLELLQTDTTLSLVVSGTPTGIENGGEEENLPLHFALEQNYPNPFNPQTTIRYAL</sequence>
<feature type="non-terminal residue" evidence="2">
    <location>
        <position position="628"/>
    </location>
</feature>
<protein>
    <submittedName>
        <fullName evidence="2">Uncharacterized protein</fullName>
    </submittedName>
</protein>
<reference evidence="2" key="1">
    <citation type="journal article" date="2020" name="mSystems">
        <title>Genome- and Community-Level Interaction Insights into Carbon Utilization and Element Cycling Functions of Hydrothermarchaeota in Hydrothermal Sediment.</title>
        <authorList>
            <person name="Zhou Z."/>
            <person name="Liu Y."/>
            <person name="Xu W."/>
            <person name="Pan J."/>
            <person name="Luo Z.H."/>
            <person name="Li M."/>
        </authorList>
    </citation>
    <scope>NUCLEOTIDE SEQUENCE [LARGE SCALE GENOMIC DNA]</scope>
    <source>
        <strain evidence="2">HyVt-456</strain>
    </source>
</reference>
<feature type="chain" id="PRO_5030578309" evidence="1">
    <location>
        <begin position="22"/>
        <end position="628"/>
    </location>
</feature>
<feature type="signal peptide" evidence="1">
    <location>
        <begin position="1"/>
        <end position="21"/>
    </location>
</feature>